<dbReference type="RefSeq" id="WP_146607243.1">
    <property type="nucleotide sequence ID" value="NZ_POUA01000007.1"/>
</dbReference>
<evidence type="ECO:0000256" key="1">
    <source>
        <dbReference type="SAM" id="MobiDB-lite"/>
    </source>
</evidence>
<reference evidence="2 3" key="1">
    <citation type="submission" date="2018-01" db="EMBL/GenBank/DDBJ databases">
        <title>Draft genome sequence of Sphaerisporangium sp. 7K107.</title>
        <authorList>
            <person name="Sahin N."/>
            <person name="Saygin H."/>
            <person name="Ay H."/>
        </authorList>
    </citation>
    <scope>NUCLEOTIDE SEQUENCE [LARGE SCALE GENOMIC DNA]</scope>
    <source>
        <strain evidence="2 3">7K107</strain>
    </source>
</reference>
<dbReference type="AlphaFoldDB" id="A0A2W2H6G8"/>
<evidence type="ECO:0000313" key="2">
    <source>
        <dbReference type="EMBL" id="PZG56271.1"/>
    </source>
</evidence>
<dbReference type="Proteomes" id="UP000248544">
    <property type="component" value="Unassembled WGS sequence"/>
</dbReference>
<comment type="caution">
    <text evidence="2">The sequence shown here is derived from an EMBL/GenBank/DDBJ whole genome shotgun (WGS) entry which is preliminary data.</text>
</comment>
<organism evidence="2 3">
    <name type="scientific">Spongiactinospora gelatinilytica</name>
    <dbReference type="NCBI Taxonomy" id="2666298"/>
    <lineage>
        <taxon>Bacteria</taxon>
        <taxon>Bacillati</taxon>
        <taxon>Actinomycetota</taxon>
        <taxon>Actinomycetes</taxon>
        <taxon>Streptosporangiales</taxon>
        <taxon>Streptosporangiaceae</taxon>
        <taxon>Spongiactinospora</taxon>
    </lineage>
</organism>
<dbReference type="Pfam" id="PF19457">
    <property type="entry name" value="DUF5994"/>
    <property type="match status" value="1"/>
</dbReference>
<dbReference type="InterPro" id="IPR046036">
    <property type="entry name" value="DUF5994"/>
</dbReference>
<proteinExistence type="predicted"/>
<name>A0A2W2H6G8_9ACTN</name>
<sequence length="156" mass="16962">MMPTPLSRRRPLTVIARATPTIDSAVRLSLNPARGRRAGVDGAWWPRSCDADAELPALIAAVDQRLDHTTVSVRVHPDAWDHIPRLIPARGRHIQVGPLVRDDPRVVRLTSADGESITLLVVEPDNAARPAADEHRTGRPTVPNCPVPLTGPAERS</sequence>
<keyword evidence="3" id="KW-1185">Reference proteome</keyword>
<evidence type="ECO:0000313" key="3">
    <source>
        <dbReference type="Proteomes" id="UP000248544"/>
    </source>
</evidence>
<gene>
    <name evidence="2" type="ORF">C1I98_01800</name>
</gene>
<protein>
    <submittedName>
        <fullName evidence="2">Uncharacterized protein</fullName>
    </submittedName>
</protein>
<accession>A0A2W2H6G8</accession>
<dbReference type="EMBL" id="POUA01000007">
    <property type="protein sequence ID" value="PZG56271.1"/>
    <property type="molecule type" value="Genomic_DNA"/>
</dbReference>
<feature type="region of interest" description="Disordered" evidence="1">
    <location>
        <begin position="128"/>
        <end position="156"/>
    </location>
</feature>